<gene>
    <name evidence="1" type="ORF">ACOC_LOCUS8144</name>
</gene>
<dbReference type="EMBL" id="UYYA01004121">
    <property type="protein sequence ID" value="VDM59729.1"/>
    <property type="molecule type" value="Genomic_DNA"/>
</dbReference>
<dbReference type="AlphaFoldDB" id="A0A0R3PRK0"/>
<organism evidence="3">
    <name type="scientific">Angiostrongylus costaricensis</name>
    <name type="common">Nematode worm</name>
    <dbReference type="NCBI Taxonomy" id="334426"/>
    <lineage>
        <taxon>Eukaryota</taxon>
        <taxon>Metazoa</taxon>
        <taxon>Ecdysozoa</taxon>
        <taxon>Nematoda</taxon>
        <taxon>Chromadorea</taxon>
        <taxon>Rhabditida</taxon>
        <taxon>Rhabditina</taxon>
        <taxon>Rhabditomorpha</taxon>
        <taxon>Strongyloidea</taxon>
        <taxon>Metastrongylidae</taxon>
        <taxon>Angiostrongylus</taxon>
    </lineage>
</organism>
<dbReference type="Proteomes" id="UP000267027">
    <property type="component" value="Unassembled WGS sequence"/>
</dbReference>
<name>A0A0R3PRK0_ANGCS</name>
<evidence type="ECO:0000313" key="1">
    <source>
        <dbReference type="EMBL" id="VDM59729.1"/>
    </source>
</evidence>
<protein>
    <submittedName>
        <fullName evidence="3">Tox-REase-5 domain-containing protein</fullName>
    </submittedName>
</protein>
<evidence type="ECO:0000313" key="3">
    <source>
        <dbReference type="WBParaSite" id="ACOC_0000814301-mRNA-1"/>
    </source>
</evidence>
<sequence length="144" mass="17180">MRINDYRWTTTVSDWIPQDVKCTAGRPATRRSEFFKKTLEQRYDAQRLSIANRTHWGTLPRDKEKWEIYWRRLESFHIQRDYRVQVTQVIRSRIWDGSAVVMPFKTNIALFRLRTGLTKHLIFPGSGITTELTWEQLTPYNSSG</sequence>
<reference evidence="3" key="1">
    <citation type="submission" date="2017-02" db="UniProtKB">
        <authorList>
            <consortium name="WormBaseParasite"/>
        </authorList>
    </citation>
    <scope>IDENTIFICATION</scope>
</reference>
<keyword evidence="2" id="KW-1185">Reference proteome</keyword>
<evidence type="ECO:0000313" key="2">
    <source>
        <dbReference type="Proteomes" id="UP000267027"/>
    </source>
</evidence>
<accession>A0A0R3PRK0</accession>
<dbReference type="WBParaSite" id="ACOC_0000814301-mRNA-1">
    <property type="protein sequence ID" value="ACOC_0000814301-mRNA-1"/>
    <property type="gene ID" value="ACOC_0000814301"/>
</dbReference>
<proteinExistence type="predicted"/>
<reference evidence="1 2" key="2">
    <citation type="submission" date="2018-11" db="EMBL/GenBank/DDBJ databases">
        <authorList>
            <consortium name="Pathogen Informatics"/>
        </authorList>
    </citation>
    <scope>NUCLEOTIDE SEQUENCE [LARGE SCALE GENOMIC DNA]</scope>
    <source>
        <strain evidence="1 2">Costa Rica</strain>
    </source>
</reference>
<dbReference type="OrthoDB" id="5857431at2759"/>